<evidence type="ECO:0000256" key="6">
    <source>
        <dbReference type="ARBA" id="ARBA00023125"/>
    </source>
</evidence>
<dbReference type="GO" id="GO:0030261">
    <property type="term" value="P:chromosome condensation"/>
    <property type="evidence" value="ECO:0007669"/>
    <property type="project" value="InterPro"/>
</dbReference>
<dbReference type="Pfam" id="PF02463">
    <property type="entry name" value="SMC_N"/>
    <property type="match status" value="1"/>
</dbReference>
<reference evidence="9" key="1">
    <citation type="submission" date="2020-12" db="EMBL/GenBank/DDBJ databases">
        <title>Methylobrevis albus sp. nov., isolated from fresh water lack sediment.</title>
        <authorList>
            <person name="Zou Q."/>
        </authorList>
    </citation>
    <scope>NUCLEOTIDE SEQUENCE</scope>
    <source>
        <strain evidence="9">L22</strain>
    </source>
</reference>
<feature type="binding site" evidence="7">
    <location>
        <begin position="32"/>
        <end position="39"/>
    </location>
    <ligand>
        <name>ATP</name>
        <dbReference type="ChEBI" id="CHEBI:30616"/>
    </ligand>
</feature>
<dbReference type="InterPro" id="IPR003395">
    <property type="entry name" value="RecF/RecN/SMC_N"/>
</dbReference>
<feature type="coiled-coil region" evidence="7">
    <location>
        <begin position="867"/>
        <end position="901"/>
    </location>
</feature>
<dbReference type="Gene3D" id="3.40.50.300">
    <property type="entry name" value="P-loop containing nucleotide triphosphate hydrolases"/>
    <property type="match status" value="2"/>
</dbReference>
<evidence type="ECO:0000313" key="9">
    <source>
        <dbReference type="EMBL" id="MBH0238162.1"/>
    </source>
</evidence>
<gene>
    <name evidence="7" type="primary">smc</name>
    <name evidence="9" type="ORF">I5731_10040</name>
</gene>
<feature type="coiled-coil region" evidence="7">
    <location>
        <begin position="928"/>
        <end position="990"/>
    </location>
</feature>
<dbReference type="InterPro" id="IPR011890">
    <property type="entry name" value="SMC_prok"/>
</dbReference>
<feature type="coiled-coil region" evidence="7">
    <location>
        <begin position="398"/>
        <end position="501"/>
    </location>
</feature>
<sequence>MRFRKLRILGFKSFVEPIEFVIEPGLTGVVGPNGCGKSNLVEALRWVMGENSYKNMRASGMDDVIFSGSGHRPARNSAEVTLFLGNEDRRAPAAFNDADMLEVSRRIERAAGSVYRINGREVRARDVQLLFADASTGARSPAMVRQGQIGELIAAKPTARRMILEEAAGISGLHSRRNEAEIRLRAAEQNLDRLEDVLREIDLRLDALRRQSRQAGRYRNLSADIRKHEALAAWLRWRAAVSAEADAAAAFDAAVLALADAQAAQGEAARAEAVAALHLPDLREAATASAAGLQRLRFALADAAAEAERVRVRLADLTRRGEEAARDLAREAALVAENDDRLGGLDAEIAAIRAASEGEGARRAAATAAHDAAATDLGLAEAALAAATGRHADAVARRAAAERAARDTTDRAARARQDLARADGEIAALDGRLAETDARVSARADLETAEQRLGTAEAAAAAAEAALEGAVRAERSARGPLAEAEREAGRLDTEARTLARILNVENGQLFPPLVDRLTAQRGYETALGVALGDDIEAPVDARAPAHWAMPGEPDGDAPLPEGAEPLGARVNGPPELVRRLAQIGLVAREDGPRLRLALKPGQSLVSREGDLWRWDGYLAAAEAPTPAAQRLAGRNRLAELDVQRREAQARLAERRRVLQEAQARQRGAAEAERVAREAVRTANRGLGDARDRLARAERAVAELASRRTALLESRARLAAASDEAATAERRAADALAAVPDVADLVAELQGQRMLVAEQRARVAEQRVAVEALAREAAERTRRLDQLVRDRDGWARRLADARAQTAVLAGRQQDITAERATLDSRPDEIAAERRRLESGIAAAERDARVAAEALAAGEKTAAEADRAAKAALQLLSDMRERRARAEERRESVAGRRAELEAAIAEQFEMQPAGLASLAELKPEAPLPDLAGIEQRLDRLRQERERLGGVNLQADDEATEVDARRTALIAERDDLVEAIRRLRGAIQSLNKEARERLLAAFGVVDGHFRRLFTHLFGGGTAELQLVDSEDPLEAGLEILARPPGKKPQTMTLLSGGEQALTAMALIFAVFLTNPAPICVLDEVDAPLDDANVERYCDLLDEMARQTETRFVVITHNPITMARMSRLFGVTMAERGVSQLVSVDLETAESFREAV</sequence>
<evidence type="ECO:0000256" key="2">
    <source>
        <dbReference type="ARBA" id="ARBA00022490"/>
    </source>
</evidence>
<evidence type="ECO:0000313" key="10">
    <source>
        <dbReference type="Proteomes" id="UP000631694"/>
    </source>
</evidence>
<evidence type="ECO:0000256" key="3">
    <source>
        <dbReference type="ARBA" id="ARBA00022741"/>
    </source>
</evidence>
<dbReference type="PANTHER" id="PTHR43977">
    <property type="entry name" value="STRUCTURAL MAINTENANCE OF CHROMOSOMES PROTEIN 3"/>
    <property type="match status" value="1"/>
</dbReference>
<dbReference type="GO" id="GO:0007062">
    <property type="term" value="P:sister chromatid cohesion"/>
    <property type="evidence" value="ECO:0007669"/>
    <property type="project" value="InterPro"/>
</dbReference>
<dbReference type="CDD" id="cd03278">
    <property type="entry name" value="ABC_SMC_barmotin"/>
    <property type="match status" value="1"/>
</dbReference>
<dbReference type="GO" id="GO:0006260">
    <property type="term" value="P:DNA replication"/>
    <property type="evidence" value="ECO:0007669"/>
    <property type="project" value="UniProtKB-UniRule"/>
</dbReference>
<dbReference type="EMBL" id="JADZLT010000050">
    <property type="protein sequence ID" value="MBH0238162.1"/>
    <property type="molecule type" value="Genomic_DNA"/>
</dbReference>
<organism evidence="9 10">
    <name type="scientific">Methylobrevis albus</name>
    <dbReference type="NCBI Taxonomy" id="2793297"/>
    <lineage>
        <taxon>Bacteria</taxon>
        <taxon>Pseudomonadati</taxon>
        <taxon>Pseudomonadota</taxon>
        <taxon>Alphaproteobacteria</taxon>
        <taxon>Hyphomicrobiales</taxon>
        <taxon>Pleomorphomonadaceae</taxon>
        <taxon>Methylobrevis</taxon>
    </lineage>
</organism>
<dbReference type="InterPro" id="IPR024704">
    <property type="entry name" value="SMC"/>
</dbReference>
<evidence type="ECO:0000256" key="4">
    <source>
        <dbReference type="ARBA" id="ARBA00022840"/>
    </source>
</evidence>
<dbReference type="HAMAP" id="MF_01894">
    <property type="entry name" value="Smc_prok"/>
    <property type="match status" value="1"/>
</dbReference>
<comment type="subunit">
    <text evidence="7">Homodimer.</text>
</comment>
<dbReference type="PIRSF" id="PIRSF005719">
    <property type="entry name" value="SMC"/>
    <property type="match status" value="1"/>
</dbReference>
<feature type="coiled-coil region" evidence="7">
    <location>
        <begin position="637"/>
        <end position="803"/>
    </location>
</feature>
<dbReference type="AlphaFoldDB" id="A0A931MY94"/>
<proteinExistence type="inferred from homology"/>
<dbReference type="InterPro" id="IPR027417">
    <property type="entry name" value="P-loop_NTPase"/>
</dbReference>
<name>A0A931MY94_9HYPH</name>
<dbReference type="FunFam" id="3.40.50.300:FF:000901">
    <property type="entry name" value="Chromosome partition protein Smc"/>
    <property type="match status" value="1"/>
</dbReference>
<evidence type="ECO:0000256" key="1">
    <source>
        <dbReference type="ARBA" id="ARBA00004496"/>
    </source>
</evidence>
<accession>A0A931MY94</accession>
<keyword evidence="10" id="KW-1185">Reference proteome</keyword>
<comment type="similarity">
    <text evidence="7">Belongs to the SMC family.</text>
</comment>
<dbReference type="SUPFAM" id="SSF52540">
    <property type="entry name" value="P-loop containing nucleoside triphosphate hydrolases"/>
    <property type="match status" value="2"/>
</dbReference>
<dbReference type="GO" id="GO:0005524">
    <property type="term" value="F:ATP binding"/>
    <property type="evidence" value="ECO:0007669"/>
    <property type="project" value="UniProtKB-UniRule"/>
</dbReference>
<evidence type="ECO:0000259" key="8">
    <source>
        <dbReference type="Pfam" id="PF02463"/>
    </source>
</evidence>
<comment type="subcellular location">
    <subcellularLocation>
        <location evidence="1 7">Cytoplasm</location>
    </subcellularLocation>
</comment>
<dbReference type="GO" id="GO:0005737">
    <property type="term" value="C:cytoplasm"/>
    <property type="evidence" value="ECO:0007669"/>
    <property type="project" value="UniProtKB-SubCell"/>
</dbReference>
<evidence type="ECO:0000256" key="5">
    <source>
        <dbReference type="ARBA" id="ARBA00023054"/>
    </source>
</evidence>
<keyword evidence="2 7" id="KW-0963">Cytoplasm</keyword>
<evidence type="ECO:0000256" key="7">
    <source>
        <dbReference type="HAMAP-Rule" id="MF_01894"/>
    </source>
</evidence>
<dbReference type="GO" id="GO:0003677">
    <property type="term" value="F:DNA binding"/>
    <property type="evidence" value="ECO:0007669"/>
    <property type="project" value="UniProtKB-UniRule"/>
</dbReference>
<dbReference type="RefSeq" id="WP_197311252.1">
    <property type="nucleotide sequence ID" value="NZ_JADZLT010000050.1"/>
</dbReference>
<feature type="domain" description="RecF/RecN/SMC N-terminal" evidence="8">
    <location>
        <begin position="4"/>
        <end position="1135"/>
    </location>
</feature>
<keyword evidence="5 7" id="KW-0175">Coiled coil</keyword>
<comment type="function">
    <text evidence="7">Required for chromosome condensation and partitioning.</text>
</comment>
<comment type="domain">
    <text evidence="7">Contains large globular domains required for ATP hydrolysis at each terminus and a third globular domain forming a flexible hinge near the middle of the molecule. These domains are separated by coiled-coil structures.</text>
</comment>
<feature type="coiled-coil region" evidence="7">
    <location>
        <begin position="170"/>
        <end position="211"/>
    </location>
</feature>
<keyword evidence="4 7" id="KW-0067">ATP-binding</keyword>
<keyword evidence="3 7" id="KW-0547">Nucleotide-binding</keyword>
<dbReference type="GO" id="GO:0007059">
    <property type="term" value="P:chromosome segregation"/>
    <property type="evidence" value="ECO:0007669"/>
    <property type="project" value="UniProtKB-UniRule"/>
</dbReference>
<protein>
    <recommendedName>
        <fullName evidence="7">Chromosome partition protein Smc</fullName>
    </recommendedName>
</protein>
<comment type="caution">
    <text evidence="9">The sequence shown here is derived from an EMBL/GenBank/DDBJ whole genome shotgun (WGS) entry which is preliminary data.</text>
</comment>
<keyword evidence="6 7" id="KW-0238">DNA-binding</keyword>
<dbReference type="GO" id="GO:0016887">
    <property type="term" value="F:ATP hydrolysis activity"/>
    <property type="evidence" value="ECO:0007669"/>
    <property type="project" value="InterPro"/>
</dbReference>
<dbReference type="Proteomes" id="UP000631694">
    <property type="component" value="Unassembled WGS sequence"/>
</dbReference>